<feature type="transmembrane region" description="Helical" evidence="1">
    <location>
        <begin position="25"/>
        <end position="46"/>
    </location>
</feature>
<dbReference type="Proteomes" id="UP000528945">
    <property type="component" value="Unassembled WGS sequence"/>
</dbReference>
<evidence type="ECO:0000256" key="1">
    <source>
        <dbReference type="SAM" id="Phobius"/>
    </source>
</evidence>
<name>A0AAW3TTV2_9SPHN</name>
<keyword evidence="3" id="KW-1185">Reference proteome</keyword>
<dbReference type="RefSeq" id="WP_167509760.1">
    <property type="nucleotide sequence ID" value="NZ_JACIDB010000002.1"/>
</dbReference>
<sequence>MAESALTLDAAAILPSLQWETAMSFGDVCLFLGALFGFGTLLLKVVEVARHK</sequence>
<evidence type="ECO:0000313" key="2">
    <source>
        <dbReference type="EMBL" id="MBB3875515.1"/>
    </source>
</evidence>
<proteinExistence type="predicted"/>
<keyword evidence="1" id="KW-1133">Transmembrane helix</keyword>
<keyword evidence="1" id="KW-0812">Transmembrane</keyword>
<dbReference type="AlphaFoldDB" id="A0AAW3TTV2"/>
<comment type="caution">
    <text evidence="2">The sequence shown here is derived from an EMBL/GenBank/DDBJ whole genome shotgun (WGS) entry which is preliminary data.</text>
</comment>
<accession>A0AAW3TTV2</accession>
<dbReference type="EMBL" id="JACIDB010000002">
    <property type="protein sequence ID" value="MBB3875515.1"/>
    <property type="molecule type" value="Genomic_DNA"/>
</dbReference>
<reference evidence="2 3" key="1">
    <citation type="submission" date="2020-08" db="EMBL/GenBank/DDBJ databases">
        <title>Genomic Encyclopedia of Type Strains, Phase IV (KMG-IV): sequencing the most valuable type-strain genomes for metagenomic binning, comparative biology and taxonomic classification.</title>
        <authorList>
            <person name="Goeker M."/>
        </authorList>
    </citation>
    <scope>NUCLEOTIDE SEQUENCE [LARGE SCALE GENOMIC DNA]</scope>
    <source>
        <strain evidence="2 3">DSM 15581</strain>
    </source>
</reference>
<organism evidence="2 3">
    <name type="scientific">Sphingomonas aquatilis</name>
    <dbReference type="NCBI Taxonomy" id="93063"/>
    <lineage>
        <taxon>Bacteria</taxon>
        <taxon>Pseudomonadati</taxon>
        <taxon>Pseudomonadota</taxon>
        <taxon>Alphaproteobacteria</taxon>
        <taxon>Sphingomonadales</taxon>
        <taxon>Sphingomonadaceae</taxon>
        <taxon>Sphingomonas</taxon>
    </lineage>
</organism>
<gene>
    <name evidence="2" type="ORF">GGR47_001750</name>
</gene>
<protein>
    <submittedName>
        <fullName evidence="2">Uncharacterized protein</fullName>
    </submittedName>
</protein>
<keyword evidence="1" id="KW-0472">Membrane</keyword>
<evidence type="ECO:0000313" key="3">
    <source>
        <dbReference type="Proteomes" id="UP000528945"/>
    </source>
</evidence>